<dbReference type="VEuPathDB" id="VectorBase:HLOH_050749"/>
<proteinExistence type="predicted"/>
<dbReference type="Proteomes" id="UP000821853">
    <property type="component" value="Unassembled WGS sequence"/>
</dbReference>
<evidence type="ECO:0000256" key="1">
    <source>
        <dbReference type="SAM" id="Phobius"/>
    </source>
</evidence>
<reference evidence="2 3" key="1">
    <citation type="journal article" date="2020" name="Cell">
        <title>Large-Scale Comparative Analyses of Tick Genomes Elucidate Their Genetic Diversity and Vector Capacities.</title>
        <authorList>
            <consortium name="Tick Genome and Microbiome Consortium (TIGMIC)"/>
            <person name="Jia N."/>
            <person name="Wang J."/>
            <person name="Shi W."/>
            <person name="Du L."/>
            <person name="Sun Y."/>
            <person name="Zhan W."/>
            <person name="Jiang J.F."/>
            <person name="Wang Q."/>
            <person name="Zhang B."/>
            <person name="Ji P."/>
            <person name="Bell-Sakyi L."/>
            <person name="Cui X.M."/>
            <person name="Yuan T.T."/>
            <person name="Jiang B.G."/>
            <person name="Yang W.F."/>
            <person name="Lam T.T."/>
            <person name="Chang Q.C."/>
            <person name="Ding S.J."/>
            <person name="Wang X.J."/>
            <person name="Zhu J.G."/>
            <person name="Ruan X.D."/>
            <person name="Zhao L."/>
            <person name="Wei J.T."/>
            <person name="Ye R.Z."/>
            <person name="Que T.C."/>
            <person name="Du C.H."/>
            <person name="Zhou Y.H."/>
            <person name="Cheng J.X."/>
            <person name="Dai P.F."/>
            <person name="Guo W.B."/>
            <person name="Han X.H."/>
            <person name="Huang E.J."/>
            <person name="Li L.F."/>
            <person name="Wei W."/>
            <person name="Gao Y.C."/>
            <person name="Liu J.Z."/>
            <person name="Shao H.Z."/>
            <person name="Wang X."/>
            <person name="Wang C.C."/>
            <person name="Yang T.C."/>
            <person name="Huo Q.B."/>
            <person name="Li W."/>
            <person name="Chen H.Y."/>
            <person name="Chen S.E."/>
            <person name="Zhou L.G."/>
            <person name="Ni X.B."/>
            <person name="Tian J.H."/>
            <person name="Sheng Y."/>
            <person name="Liu T."/>
            <person name="Pan Y.S."/>
            <person name="Xia L.Y."/>
            <person name="Li J."/>
            <person name="Zhao F."/>
            <person name="Cao W.C."/>
        </authorList>
    </citation>
    <scope>NUCLEOTIDE SEQUENCE [LARGE SCALE GENOMIC DNA]</scope>
    <source>
        <strain evidence="2">HaeL-2018</strain>
    </source>
</reference>
<protein>
    <recommendedName>
        <fullName evidence="4">Monocarboxylate transporter</fullName>
    </recommendedName>
</protein>
<sequence length="162" mass="17908">MGTTLIPFIFPPLIFFLLDTFGLRGTFLIVGGLAMNAIPGSLLISRPKDCETSPKRPEESKLSEETQEMCDRAANGGAVSRVKRVLHEELPFLKSPMYFVIVATTLALRYIVGIFMITVVDYADTKGLSRWEIAVLLSCQSGGDMTGRLLSGQLSDRKFCQR</sequence>
<accession>A0A9J6GMN7</accession>
<comment type="caution">
    <text evidence="2">The sequence shown here is derived from an EMBL/GenBank/DDBJ whole genome shotgun (WGS) entry which is preliminary data.</text>
</comment>
<dbReference type="OrthoDB" id="410267at2759"/>
<dbReference type="InterPro" id="IPR036259">
    <property type="entry name" value="MFS_trans_sf"/>
</dbReference>
<feature type="transmembrane region" description="Helical" evidence="1">
    <location>
        <begin position="12"/>
        <end position="38"/>
    </location>
</feature>
<organism evidence="2 3">
    <name type="scientific">Haemaphysalis longicornis</name>
    <name type="common">Bush tick</name>
    <dbReference type="NCBI Taxonomy" id="44386"/>
    <lineage>
        <taxon>Eukaryota</taxon>
        <taxon>Metazoa</taxon>
        <taxon>Ecdysozoa</taxon>
        <taxon>Arthropoda</taxon>
        <taxon>Chelicerata</taxon>
        <taxon>Arachnida</taxon>
        <taxon>Acari</taxon>
        <taxon>Parasitiformes</taxon>
        <taxon>Ixodida</taxon>
        <taxon>Ixodoidea</taxon>
        <taxon>Ixodidae</taxon>
        <taxon>Haemaphysalinae</taxon>
        <taxon>Haemaphysalis</taxon>
    </lineage>
</organism>
<dbReference type="Gene3D" id="1.20.1250.20">
    <property type="entry name" value="MFS general substrate transporter like domains"/>
    <property type="match status" value="1"/>
</dbReference>
<dbReference type="SUPFAM" id="SSF103473">
    <property type="entry name" value="MFS general substrate transporter"/>
    <property type="match status" value="1"/>
</dbReference>
<name>A0A9J6GMN7_HAELO</name>
<dbReference type="Pfam" id="PF07690">
    <property type="entry name" value="MFS_1"/>
    <property type="match status" value="1"/>
</dbReference>
<dbReference type="InterPro" id="IPR011701">
    <property type="entry name" value="MFS"/>
</dbReference>
<feature type="transmembrane region" description="Helical" evidence="1">
    <location>
        <begin position="97"/>
        <end position="120"/>
    </location>
</feature>
<keyword evidence="1" id="KW-1133">Transmembrane helix</keyword>
<dbReference type="AlphaFoldDB" id="A0A9J6GMN7"/>
<evidence type="ECO:0000313" key="2">
    <source>
        <dbReference type="EMBL" id="KAH9376845.1"/>
    </source>
</evidence>
<gene>
    <name evidence="2" type="ORF">HPB48_009753</name>
</gene>
<keyword evidence="3" id="KW-1185">Reference proteome</keyword>
<keyword evidence="1" id="KW-0812">Transmembrane</keyword>
<keyword evidence="1" id="KW-0472">Membrane</keyword>
<dbReference type="GO" id="GO:0008028">
    <property type="term" value="F:monocarboxylic acid transmembrane transporter activity"/>
    <property type="evidence" value="ECO:0007669"/>
    <property type="project" value="TreeGrafter"/>
</dbReference>
<evidence type="ECO:0000313" key="3">
    <source>
        <dbReference type="Proteomes" id="UP000821853"/>
    </source>
</evidence>
<dbReference type="EMBL" id="JABSTR010000008">
    <property type="protein sequence ID" value="KAH9376845.1"/>
    <property type="molecule type" value="Genomic_DNA"/>
</dbReference>
<dbReference type="PANTHER" id="PTHR11360">
    <property type="entry name" value="MONOCARBOXYLATE TRANSPORTER"/>
    <property type="match status" value="1"/>
</dbReference>
<evidence type="ECO:0008006" key="4">
    <source>
        <dbReference type="Google" id="ProtNLM"/>
    </source>
</evidence>
<dbReference type="PANTHER" id="PTHR11360:SF303">
    <property type="entry name" value="MAJOR FACILITATOR SUPERFAMILY (MFS) PROFILE DOMAIN-CONTAINING PROTEIN"/>
    <property type="match status" value="1"/>
</dbReference>
<dbReference type="InterPro" id="IPR050327">
    <property type="entry name" value="Proton-linked_MCT"/>
</dbReference>